<reference evidence="3 4" key="1">
    <citation type="submission" date="2019-01" db="EMBL/GenBank/DDBJ databases">
        <authorList>
            <person name="Brito A."/>
        </authorList>
    </citation>
    <scope>NUCLEOTIDE SEQUENCE [LARGE SCALE GENOMIC DNA]</scope>
    <source>
        <strain evidence="3">1</strain>
    </source>
</reference>
<dbReference type="RefSeq" id="WP_144875462.1">
    <property type="nucleotide sequence ID" value="NZ_LR214219.1"/>
</dbReference>
<organism evidence="3 4">
    <name type="scientific">Hyella patelloides LEGE 07179</name>
    <dbReference type="NCBI Taxonomy" id="945734"/>
    <lineage>
        <taxon>Bacteria</taxon>
        <taxon>Bacillati</taxon>
        <taxon>Cyanobacteriota</taxon>
        <taxon>Cyanophyceae</taxon>
        <taxon>Pleurocapsales</taxon>
        <taxon>Hyellaceae</taxon>
        <taxon>Hyella</taxon>
    </lineage>
</organism>
<dbReference type="InterPro" id="IPR039052">
    <property type="entry name" value="Antitox_PemI-like"/>
</dbReference>
<evidence type="ECO:0000259" key="2">
    <source>
        <dbReference type="PROSITE" id="PS51740"/>
    </source>
</evidence>
<dbReference type="SMART" id="SM00966">
    <property type="entry name" value="SpoVT_AbrB"/>
    <property type="match status" value="1"/>
</dbReference>
<dbReference type="EMBL" id="CAACVJ010000429">
    <property type="protein sequence ID" value="VEP16703.1"/>
    <property type="molecule type" value="Genomic_DNA"/>
</dbReference>
<evidence type="ECO:0000256" key="1">
    <source>
        <dbReference type="PROSITE-ProRule" id="PRU01076"/>
    </source>
</evidence>
<dbReference type="GO" id="GO:0003677">
    <property type="term" value="F:DNA binding"/>
    <property type="evidence" value="ECO:0007669"/>
    <property type="project" value="UniProtKB-UniRule"/>
</dbReference>
<gene>
    <name evidence="3" type="ORF">H1P_4850005</name>
</gene>
<dbReference type="PROSITE" id="PS51740">
    <property type="entry name" value="SPOVT_ABRB"/>
    <property type="match status" value="1"/>
</dbReference>
<evidence type="ECO:0000313" key="3">
    <source>
        <dbReference type="EMBL" id="VEP16703.1"/>
    </source>
</evidence>
<protein>
    <submittedName>
        <fullName evidence="3">Transcriptional regulator/antitoxin, MazE</fullName>
    </submittedName>
</protein>
<dbReference type="Pfam" id="PF04014">
    <property type="entry name" value="MazE_antitoxin"/>
    <property type="match status" value="1"/>
</dbReference>
<dbReference type="InterPro" id="IPR037914">
    <property type="entry name" value="SpoVT-AbrB_sf"/>
</dbReference>
<dbReference type="OrthoDB" id="9795766at2"/>
<dbReference type="Gene3D" id="2.10.260.10">
    <property type="match status" value="1"/>
</dbReference>
<name>A0A563VZK9_9CYAN</name>
<dbReference type="PANTHER" id="PTHR40516">
    <property type="entry name" value="ANTITOXIN CHPS-RELATED"/>
    <property type="match status" value="1"/>
</dbReference>
<dbReference type="PANTHER" id="PTHR40516:SF1">
    <property type="entry name" value="ANTITOXIN CHPS-RELATED"/>
    <property type="match status" value="1"/>
</dbReference>
<dbReference type="AlphaFoldDB" id="A0A563VZK9"/>
<proteinExistence type="predicted"/>
<keyword evidence="4" id="KW-1185">Reference proteome</keyword>
<accession>A0A563VZK9</accession>
<evidence type="ECO:0000313" key="4">
    <source>
        <dbReference type="Proteomes" id="UP000320055"/>
    </source>
</evidence>
<dbReference type="SUPFAM" id="SSF89447">
    <property type="entry name" value="AbrB/MazE/MraZ-like"/>
    <property type="match status" value="1"/>
</dbReference>
<keyword evidence="1" id="KW-0238">DNA-binding</keyword>
<dbReference type="GO" id="GO:0097351">
    <property type="term" value="F:toxin sequestering activity"/>
    <property type="evidence" value="ECO:0007669"/>
    <property type="project" value="InterPro"/>
</dbReference>
<sequence length="78" mass="8599">MSIVAKWGNSLAIRIPKNIADKINLKEGTAISIDATDNNIVITPEKTQYTLEELLAGVTSEDFDGEYDWGEAVGEEVW</sequence>
<dbReference type="NCBIfam" id="TIGR01439">
    <property type="entry name" value="lp_hng_hel_AbrB"/>
    <property type="match status" value="1"/>
</dbReference>
<dbReference type="InterPro" id="IPR007159">
    <property type="entry name" value="SpoVT-AbrB_dom"/>
</dbReference>
<dbReference type="Proteomes" id="UP000320055">
    <property type="component" value="Unassembled WGS sequence"/>
</dbReference>
<feature type="domain" description="SpoVT-AbrB" evidence="2">
    <location>
        <begin position="2"/>
        <end position="47"/>
    </location>
</feature>